<evidence type="ECO:0000313" key="7">
    <source>
        <dbReference type="EMBL" id="EFJ14690.1"/>
    </source>
</evidence>
<protein>
    <submittedName>
        <fullName evidence="7">Uncharacterized protein WRKY_29</fullName>
    </submittedName>
</protein>
<dbReference type="FunFam" id="2.20.25.80:FF:000003">
    <property type="entry name" value="WRKY transcription factor 57"/>
    <property type="match status" value="1"/>
</dbReference>
<proteinExistence type="predicted"/>
<dbReference type="Gene3D" id="2.20.25.80">
    <property type="entry name" value="WRKY domain"/>
    <property type="match status" value="1"/>
</dbReference>
<gene>
    <name evidence="7" type="primary">WRKY_29</name>
    <name evidence="7" type="ORF">SELMODRAFT_18136</name>
</gene>
<evidence type="ECO:0000313" key="8">
    <source>
        <dbReference type="Proteomes" id="UP000001514"/>
    </source>
</evidence>
<dbReference type="PANTHER" id="PTHR31221">
    <property type="entry name" value="WRKY TRANSCRIPTION FACTOR PROTEIN 1-RELATED"/>
    <property type="match status" value="1"/>
</dbReference>
<dbReference type="Pfam" id="PF03106">
    <property type="entry name" value="WRKY"/>
    <property type="match status" value="1"/>
</dbReference>
<feature type="non-terminal residue" evidence="7">
    <location>
        <position position="1"/>
    </location>
</feature>
<dbReference type="OMA" id="NHECPSA"/>
<dbReference type="InterPro" id="IPR044810">
    <property type="entry name" value="WRKY_plant"/>
</dbReference>
<dbReference type="SMART" id="SM00774">
    <property type="entry name" value="WRKY"/>
    <property type="match status" value="1"/>
</dbReference>
<dbReference type="InParanoid" id="D8SLN2"/>
<dbReference type="AlphaFoldDB" id="D8SLN2"/>
<dbReference type="EMBL" id="GL377626">
    <property type="protein sequence ID" value="EFJ14690.1"/>
    <property type="molecule type" value="Genomic_DNA"/>
</dbReference>
<dbReference type="SUPFAM" id="SSF118290">
    <property type="entry name" value="WRKY DNA-binding domain"/>
    <property type="match status" value="1"/>
</dbReference>
<evidence type="ECO:0000259" key="6">
    <source>
        <dbReference type="PROSITE" id="PS50811"/>
    </source>
</evidence>
<feature type="domain" description="WRKY" evidence="6">
    <location>
        <begin position="28"/>
        <end position="90"/>
    </location>
</feature>
<keyword evidence="8" id="KW-1185">Reference proteome</keyword>
<evidence type="ECO:0000256" key="1">
    <source>
        <dbReference type="ARBA" id="ARBA00004123"/>
    </source>
</evidence>
<dbReference type="HOGENOM" id="CLU_073202_6_4_1"/>
<reference evidence="7 8" key="1">
    <citation type="journal article" date="2011" name="Science">
        <title>The Selaginella genome identifies genetic changes associated with the evolution of vascular plants.</title>
        <authorList>
            <person name="Banks J.A."/>
            <person name="Nishiyama T."/>
            <person name="Hasebe M."/>
            <person name="Bowman J.L."/>
            <person name="Gribskov M."/>
            <person name="dePamphilis C."/>
            <person name="Albert V.A."/>
            <person name="Aono N."/>
            <person name="Aoyama T."/>
            <person name="Ambrose B.A."/>
            <person name="Ashton N.W."/>
            <person name="Axtell M.J."/>
            <person name="Barker E."/>
            <person name="Barker M.S."/>
            <person name="Bennetzen J.L."/>
            <person name="Bonawitz N.D."/>
            <person name="Chapple C."/>
            <person name="Cheng C."/>
            <person name="Correa L.G."/>
            <person name="Dacre M."/>
            <person name="DeBarry J."/>
            <person name="Dreyer I."/>
            <person name="Elias M."/>
            <person name="Engstrom E.M."/>
            <person name="Estelle M."/>
            <person name="Feng L."/>
            <person name="Finet C."/>
            <person name="Floyd S.K."/>
            <person name="Frommer W.B."/>
            <person name="Fujita T."/>
            <person name="Gramzow L."/>
            <person name="Gutensohn M."/>
            <person name="Harholt J."/>
            <person name="Hattori M."/>
            <person name="Heyl A."/>
            <person name="Hirai T."/>
            <person name="Hiwatashi Y."/>
            <person name="Ishikawa M."/>
            <person name="Iwata M."/>
            <person name="Karol K.G."/>
            <person name="Koehler B."/>
            <person name="Kolukisaoglu U."/>
            <person name="Kubo M."/>
            <person name="Kurata T."/>
            <person name="Lalonde S."/>
            <person name="Li K."/>
            <person name="Li Y."/>
            <person name="Litt A."/>
            <person name="Lyons E."/>
            <person name="Manning G."/>
            <person name="Maruyama T."/>
            <person name="Michael T.P."/>
            <person name="Mikami K."/>
            <person name="Miyazaki S."/>
            <person name="Morinaga S."/>
            <person name="Murata T."/>
            <person name="Mueller-Roeber B."/>
            <person name="Nelson D.R."/>
            <person name="Obara M."/>
            <person name="Oguri Y."/>
            <person name="Olmstead R.G."/>
            <person name="Onodera N."/>
            <person name="Petersen B.L."/>
            <person name="Pils B."/>
            <person name="Prigge M."/>
            <person name="Rensing S.A."/>
            <person name="Riano-Pachon D.M."/>
            <person name="Roberts A.W."/>
            <person name="Sato Y."/>
            <person name="Scheller H.V."/>
            <person name="Schulz B."/>
            <person name="Schulz C."/>
            <person name="Shakirov E.V."/>
            <person name="Shibagaki N."/>
            <person name="Shinohara N."/>
            <person name="Shippen D.E."/>
            <person name="Soerensen I."/>
            <person name="Sotooka R."/>
            <person name="Sugimoto N."/>
            <person name="Sugita M."/>
            <person name="Sumikawa N."/>
            <person name="Tanurdzic M."/>
            <person name="Theissen G."/>
            <person name="Ulvskov P."/>
            <person name="Wakazuki S."/>
            <person name="Weng J.K."/>
            <person name="Willats W.W."/>
            <person name="Wipf D."/>
            <person name="Wolf P.G."/>
            <person name="Yang L."/>
            <person name="Zimmer A.D."/>
            <person name="Zhu Q."/>
            <person name="Mitros T."/>
            <person name="Hellsten U."/>
            <person name="Loque D."/>
            <person name="Otillar R."/>
            <person name="Salamov A."/>
            <person name="Schmutz J."/>
            <person name="Shapiro H."/>
            <person name="Lindquist E."/>
            <person name="Lucas S."/>
            <person name="Rokhsar D."/>
            <person name="Grigoriev I.V."/>
        </authorList>
    </citation>
    <scope>NUCLEOTIDE SEQUENCE [LARGE SCALE GENOMIC DNA]</scope>
</reference>
<dbReference type="GO" id="GO:0005634">
    <property type="term" value="C:nucleus"/>
    <property type="evidence" value="ECO:0000318"/>
    <property type="project" value="GO_Central"/>
</dbReference>
<dbReference type="Proteomes" id="UP000001514">
    <property type="component" value="Unassembled WGS sequence"/>
</dbReference>
<evidence type="ECO:0000256" key="3">
    <source>
        <dbReference type="ARBA" id="ARBA00023125"/>
    </source>
</evidence>
<dbReference type="Gramene" id="EFJ14690">
    <property type="protein sequence ID" value="EFJ14690"/>
    <property type="gene ID" value="SELMODRAFT_18136"/>
</dbReference>
<dbReference type="InterPro" id="IPR036576">
    <property type="entry name" value="WRKY_dom_sf"/>
</dbReference>
<keyword evidence="5" id="KW-0539">Nucleus</keyword>
<evidence type="ECO:0000256" key="5">
    <source>
        <dbReference type="ARBA" id="ARBA00023242"/>
    </source>
</evidence>
<evidence type="ECO:0000256" key="4">
    <source>
        <dbReference type="ARBA" id="ARBA00023163"/>
    </source>
</evidence>
<sequence>FDACSSAKPRKKGQKRIREPRYAIQTRSEVDIMDDGYRWRKYGQKAVKNSPHPRSYYRCTNTKCPVKKRVERSSEDQGLVITTYEGIHNH</sequence>
<organism evidence="8">
    <name type="scientific">Selaginella moellendorffii</name>
    <name type="common">Spikemoss</name>
    <dbReference type="NCBI Taxonomy" id="88036"/>
    <lineage>
        <taxon>Eukaryota</taxon>
        <taxon>Viridiplantae</taxon>
        <taxon>Streptophyta</taxon>
        <taxon>Embryophyta</taxon>
        <taxon>Tracheophyta</taxon>
        <taxon>Lycopodiopsida</taxon>
        <taxon>Selaginellales</taxon>
        <taxon>Selaginellaceae</taxon>
        <taxon>Selaginella</taxon>
    </lineage>
</organism>
<keyword evidence="4" id="KW-0804">Transcription</keyword>
<dbReference type="GO" id="GO:0000976">
    <property type="term" value="F:transcription cis-regulatory region binding"/>
    <property type="evidence" value="ECO:0000318"/>
    <property type="project" value="GO_Central"/>
</dbReference>
<dbReference type="PANTHER" id="PTHR31221:SF334">
    <property type="entry name" value="WRKY TRANSCRIPTION FACTOR 57-RELATED"/>
    <property type="match status" value="1"/>
</dbReference>
<feature type="non-terminal residue" evidence="7">
    <location>
        <position position="90"/>
    </location>
</feature>
<dbReference type="GO" id="GO:0006355">
    <property type="term" value="P:regulation of DNA-templated transcription"/>
    <property type="evidence" value="ECO:0000318"/>
    <property type="project" value="GO_Central"/>
</dbReference>
<keyword evidence="2" id="KW-0805">Transcription regulation</keyword>
<dbReference type="eggNOG" id="ENOG502QSI6">
    <property type="taxonomic scope" value="Eukaryota"/>
</dbReference>
<dbReference type="GO" id="GO:0003700">
    <property type="term" value="F:DNA-binding transcription factor activity"/>
    <property type="evidence" value="ECO:0000318"/>
    <property type="project" value="GO_Central"/>
</dbReference>
<evidence type="ECO:0000256" key="2">
    <source>
        <dbReference type="ARBA" id="ARBA00023015"/>
    </source>
</evidence>
<dbReference type="InterPro" id="IPR003657">
    <property type="entry name" value="WRKY_dom"/>
</dbReference>
<dbReference type="OrthoDB" id="1842836at2759"/>
<dbReference type="GeneID" id="9645041"/>
<accession>D8SLN2</accession>
<name>D8SLN2_SELML</name>
<dbReference type="FunCoup" id="D8SLN2">
    <property type="interactions" value="6"/>
</dbReference>
<keyword evidence="3" id="KW-0238">DNA-binding</keyword>
<comment type="subcellular location">
    <subcellularLocation>
        <location evidence="1">Nucleus</location>
    </subcellularLocation>
</comment>
<dbReference type="PROSITE" id="PS50811">
    <property type="entry name" value="WRKY"/>
    <property type="match status" value="1"/>
</dbReference>
<dbReference type="KEGG" id="smo:SELMODRAFT_18136"/>